<dbReference type="EMBL" id="QWVS01000019">
    <property type="protein sequence ID" value="RID85291.1"/>
    <property type="molecule type" value="Genomic_DNA"/>
</dbReference>
<dbReference type="CDD" id="cd06661">
    <property type="entry name" value="GGCT_like"/>
    <property type="match status" value="1"/>
</dbReference>
<dbReference type="Gene3D" id="3.10.490.10">
    <property type="entry name" value="Gamma-glutamyl cyclotransferase-like"/>
    <property type="match status" value="1"/>
</dbReference>
<evidence type="ECO:0000313" key="3">
    <source>
        <dbReference type="Proteomes" id="UP000266016"/>
    </source>
</evidence>
<comment type="caution">
    <text evidence="2">The sequence shown here is derived from an EMBL/GenBank/DDBJ whole genome shotgun (WGS) entry which is preliminary data.</text>
</comment>
<dbReference type="InterPro" id="IPR013024">
    <property type="entry name" value="GGCT-like"/>
</dbReference>
<feature type="domain" description="Gamma-glutamylcyclotransferase AIG2-like" evidence="1">
    <location>
        <begin position="8"/>
        <end position="124"/>
    </location>
</feature>
<gene>
    <name evidence="2" type="ORF">D1953_11895</name>
</gene>
<dbReference type="Pfam" id="PF06094">
    <property type="entry name" value="GGACT"/>
    <property type="match status" value="1"/>
</dbReference>
<keyword evidence="3" id="KW-1185">Reference proteome</keyword>
<evidence type="ECO:0000313" key="2">
    <source>
        <dbReference type="EMBL" id="RID85291.1"/>
    </source>
</evidence>
<dbReference type="InterPro" id="IPR009288">
    <property type="entry name" value="AIG2-like_dom"/>
</dbReference>
<accession>A0A398B6W2</accession>
<keyword evidence="2" id="KW-0808">Transferase</keyword>
<dbReference type="AlphaFoldDB" id="A0A398B6W2"/>
<dbReference type="RefSeq" id="WP_119117413.1">
    <property type="nucleotide sequence ID" value="NZ_QWVS01000019.1"/>
</dbReference>
<dbReference type="InterPro" id="IPR036568">
    <property type="entry name" value="GGCT-like_sf"/>
</dbReference>
<evidence type="ECO:0000259" key="1">
    <source>
        <dbReference type="Pfam" id="PF06094"/>
    </source>
</evidence>
<name>A0A398B6W2_9BACI</name>
<dbReference type="SUPFAM" id="SSF110857">
    <property type="entry name" value="Gamma-glutamyl cyclotransferase-like"/>
    <property type="match status" value="1"/>
</dbReference>
<organism evidence="2 3">
    <name type="scientific">Peribacillus asahii</name>
    <dbReference type="NCBI Taxonomy" id="228899"/>
    <lineage>
        <taxon>Bacteria</taxon>
        <taxon>Bacillati</taxon>
        <taxon>Bacillota</taxon>
        <taxon>Bacilli</taxon>
        <taxon>Bacillales</taxon>
        <taxon>Bacillaceae</taxon>
        <taxon>Peribacillus</taxon>
    </lineage>
</organism>
<dbReference type="Proteomes" id="UP000266016">
    <property type="component" value="Unassembled WGS sequence"/>
</dbReference>
<proteinExistence type="predicted"/>
<protein>
    <submittedName>
        <fullName evidence="2">Gamma-glutamylcyclotransferase</fullName>
    </submittedName>
</protein>
<dbReference type="GO" id="GO:0016740">
    <property type="term" value="F:transferase activity"/>
    <property type="evidence" value="ECO:0007669"/>
    <property type="project" value="UniProtKB-KW"/>
</dbReference>
<reference evidence="2 3" key="1">
    <citation type="submission" date="2018-08" db="EMBL/GenBank/DDBJ databases">
        <title>Bacillus jemisoniae sp. nov., Bacillus chryseoplanitiae sp. nov., Bacillus resnikiae sp. nov., and Bacillus frankliniae sp. nov., isolated from Viking spacecraft and associated surfaces.</title>
        <authorList>
            <person name="Seuylemezian A."/>
            <person name="Vaishampayan P."/>
        </authorList>
    </citation>
    <scope>NUCLEOTIDE SEQUENCE [LARGE SCALE GENOMIC DNA]</scope>
    <source>
        <strain evidence="2 3">MA001</strain>
    </source>
</reference>
<sequence>MNHPLFRVFVYGTLLTGESNHHVAKPYIKQMKQGKVRGWLYNVGAYPALVLDSEAEEIIGEWFSVTEEGLKRMDWLEGYEENRIHNDYERVWVKDVSGDIEGFVYVYSIEKVEGLEKIECNSWREFKGK</sequence>